<keyword evidence="1" id="KW-0614">Plasmid</keyword>
<dbReference type="KEGG" id="maq:Maqu_4280"/>
<geneLocation type="plasmid" evidence="1 2">
    <name>pMAQU01</name>
</geneLocation>
<dbReference type="RefSeq" id="WP_011783222.1">
    <property type="nucleotide sequence ID" value="NC_008738.1"/>
</dbReference>
<accession>A1U812</accession>
<reference evidence="2" key="1">
    <citation type="journal article" date="2011" name="Appl. Environ. Microbiol.">
        <title>Genomic potential of Marinobacter aquaeolei, a biogeochemical 'opportunitroph'.</title>
        <authorList>
            <person name="Singer E."/>
            <person name="Webb E.A."/>
            <person name="Nelson W.C."/>
            <person name="Heidelberg J.F."/>
            <person name="Ivanova N."/>
            <person name="Pati A."/>
            <person name="Edwards K.J."/>
        </authorList>
    </citation>
    <scope>NUCLEOTIDE SEQUENCE [LARGE SCALE GENOMIC DNA]</scope>
    <source>
        <strain evidence="2">ATCC 700491 / DSM 11845 / VT8</strain>
    </source>
</reference>
<dbReference type="Pfam" id="PF16932">
    <property type="entry name" value="T4SS_TraI"/>
    <property type="match status" value="1"/>
</dbReference>
<evidence type="ECO:0000313" key="1">
    <source>
        <dbReference type="EMBL" id="ABM21131.1"/>
    </source>
</evidence>
<sequence length="296" mass="33472">MEAMPLDIWIEAQNPPVYEEIVEYRANGNTFGDPVDGEGGANIRGSAIRETAFSLAAQTALAWRYEKLLEFTKSQEGTLDRIASFAPFVVDQHMLLPSITEIRDRFELSPDDQQLRTVEIQYRVDEPPRAISVPPTWRDYLWREYSYPEAPHPKLLPRSSAEAEIWEEAVEEGWRSGLEQAHFSWTNNLNELVQDIRGRVTYRILESRGIVERPVMVGSEPEMTTGSDGRVVNAGDTVYSVAVPMSFKSQDSWGALWVSDDAMQRSPAFGHESFLALEPDESRVGDQSMPVFGEVE</sequence>
<dbReference type="OrthoDB" id="7992122at2"/>
<dbReference type="EMBL" id="CP000515">
    <property type="protein sequence ID" value="ABM21131.1"/>
    <property type="molecule type" value="Genomic_DNA"/>
</dbReference>
<protein>
    <recommendedName>
        <fullName evidence="3">Type IV secretion system protein DotC</fullName>
    </recommendedName>
</protein>
<proteinExistence type="predicted"/>
<name>A1U812_MARN8</name>
<evidence type="ECO:0000313" key="2">
    <source>
        <dbReference type="Proteomes" id="UP000000998"/>
    </source>
</evidence>
<organism evidence="1 2">
    <name type="scientific">Marinobacter nauticus (strain ATCC 700491 / DSM 11845 / VT8)</name>
    <name type="common">Marinobacter aquaeolei</name>
    <dbReference type="NCBI Taxonomy" id="351348"/>
    <lineage>
        <taxon>Bacteria</taxon>
        <taxon>Pseudomonadati</taxon>
        <taxon>Pseudomonadota</taxon>
        <taxon>Gammaproteobacteria</taxon>
        <taxon>Pseudomonadales</taxon>
        <taxon>Marinobacteraceae</taxon>
        <taxon>Marinobacter</taxon>
    </lineage>
</organism>
<gene>
    <name evidence="1" type="ordered locus">Maqu_4280</name>
</gene>
<dbReference type="InterPro" id="IPR031618">
    <property type="entry name" value="T4SS_TraI"/>
</dbReference>
<dbReference type="HOGENOM" id="CLU_068868_0_0_6"/>
<dbReference type="eggNOG" id="COG1388">
    <property type="taxonomic scope" value="Bacteria"/>
</dbReference>
<dbReference type="AlphaFoldDB" id="A1U812"/>
<dbReference type="Proteomes" id="UP000000998">
    <property type="component" value="Plasmid pMAQU01"/>
</dbReference>
<evidence type="ECO:0008006" key="3">
    <source>
        <dbReference type="Google" id="ProtNLM"/>
    </source>
</evidence>